<protein>
    <recommendedName>
        <fullName evidence="7">ZAD domain-containing protein</fullName>
    </recommendedName>
</protein>
<dbReference type="PROSITE" id="PS51915">
    <property type="entry name" value="ZAD"/>
    <property type="match status" value="1"/>
</dbReference>
<dbReference type="GO" id="GO:0008270">
    <property type="term" value="F:zinc ion binding"/>
    <property type="evidence" value="ECO:0007669"/>
    <property type="project" value="UniProtKB-UniRule"/>
</dbReference>
<dbReference type="AlphaFoldDB" id="A0A7R9E3P4"/>
<dbReference type="Pfam" id="PF13912">
    <property type="entry name" value="zf-C2H2_6"/>
    <property type="match status" value="1"/>
</dbReference>
<feature type="region of interest" description="Disordered" evidence="3">
    <location>
        <begin position="489"/>
        <end position="523"/>
    </location>
</feature>
<dbReference type="Gene3D" id="3.40.1800.20">
    <property type="match status" value="1"/>
</dbReference>
<feature type="compositionally biased region" description="Polar residues" evidence="3">
    <location>
        <begin position="214"/>
        <end position="223"/>
    </location>
</feature>
<feature type="binding site" evidence="2">
    <location>
        <position position="13"/>
    </location>
    <ligand>
        <name>Zn(2+)</name>
        <dbReference type="ChEBI" id="CHEBI:29105"/>
    </ligand>
</feature>
<feature type="compositionally biased region" description="Basic residues" evidence="3">
    <location>
        <begin position="496"/>
        <end position="514"/>
    </location>
</feature>
<feature type="compositionally biased region" description="Basic and acidic residues" evidence="3">
    <location>
        <begin position="228"/>
        <end position="238"/>
    </location>
</feature>
<feature type="binding site" evidence="2">
    <location>
        <position position="53"/>
    </location>
    <ligand>
        <name>Zn(2+)</name>
        <dbReference type="ChEBI" id="CHEBI:29105"/>
    </ligand>
</feature>
<reference evidence="6" key="1">
    <citation type="submission" date="2020-11" db="EMBL/GenBank/DDBJ databases">
        <authorList>
            <person name="Tran Van P."/>
        </authorList>
    </citation>
    <scope>NUCLEOTIDE SEQUENCE</scope>
</reference>
<dbReference type="GO" id="GO:0005634">
    <property type="term" value="C:nucleus"/>
    <property type="evidence" value="ECO:0007669"/>
    <property type="project" value="InterPro"/>
</dbReference>
<evidence type="ECO:0000259" key="4">
    <source>
        <dbReference type="PROSITE" id="PS50157"/>
    </source>
</evidence>
<keyword evidence="2" id="KW-0479">Metal-binding</keyword>
<dbReference type="PANTHER" id="PTHR39942:SF1">
    <property type="entry name" value="BCDNA.LD26519-RELATED"/>
    <property type="match status" value="1"/>
</dbReference>
<dbReference type="Pfam" id="PF07776">
    <property type="entry name" value="zf-AD"/>
    <property type="match status" value="1"/>
</dbReference>
<dbReference type="PROSITE" id="PS50157">
    <property type="entry name" value="ZINC_FINGER_C2H2_2"/>
    <property type="match status" value="1"/>
</dbReference>
<evidence type="ECO:0000256" key="1">
    <source>
        <dbReference type="PROSITE-ProRule" id="PRU00042"/>
    </source>
</evidence>
<keyword evidence="2" id="KW-0862">Zinc</keyword>
<feature type="binding site" evidence="2">
    <location>
        <position position="56"/>
    </location>
    <ligand>
        <name>Zn(2+)</name>
        <dbReference type="ChEBI" id="CHEBI:29105"/>
    </ligand>
</feature>
<proteinExistence type="predicted"/>
<dbReference type="SUPFAM" id="SSF57716">
    <property type="entry name" value="Glucocorticoid receptor-like (DNA-binding domain)"/>
    <property type="match status" value="1"/>
</dbReference>
<evidence type="ECO:0008006" key="7">
    <source>
        <dbReference type="Google" id="ProtNLM"/>
    </source>
</evidence>
<feature type="binding site" evidence="2">
    <location>
        <position position="10"/>
    </location>
    <ligand>
        <name>Zn(2+)</name>
        <dbReference type="ChEBI" id="CHEBI:29105"/>
    </ligand>
</feature>
<accession>A0A7R9E3P4</accession>
<organism evidence="6">
    <name type="scientific">Timema monikensis</name>
    <dbReference type="NCBI Taxonomy" id="170555"/>
    <lineage>
        <taxon>Eukaryota</taxon>
        <taxon>Metazoa</taxon>
        <taxon>Ecdysozoa</taxon>
        <taxon>Arthropoda</taxon>
        <taxon>Hexapoda</taxon>
        <taxon>Insecta</taxon>
        <taxon>Pterygota</taxon>
        <taxon>Neoptera</taxon>
        <taxon>Polyneoptera</taxon>
        <taxon>Phasmatodea</taxon>
        <taxon>Timematodea</taxon>
        <taxon>Timematoidea</taxon>
        <taxon>Timematidae</taxon>
        <taxon>Timema</taxon>
    </lineage>
</organism>
<feature type="domain" description="ZAD" evidence="5">
    <location>
        <begin position="8"/>
        <end position="80"/>
    </location>
</feature>
<evidence type="ECO:0000256" key="3">
    <source>
        <dbReference type="SAM" id="MobiDB-lite"/>
    </source>
</evidence>
<dbReference type="SMART" id="SM00355">
    <property type="entry name" value="ZnF_C2H2"/>
    <property type="match status" value="2"/>
</dbReference>
<dbReference type="InterPro" id="IPR036236">
    <property type="entry name" value="Znf_C2H2_sf"/>
</dbReference>
<dbReference type="PANTHER" id="PTHR39942">
    <property type="entry name" value="BCDNA.LD26519-RELATED"/>
    <property type="match status" value="1"/>
</dbReference>
<dbReference type="InterPro" id="IPR012934">
    <property type="entry name" value="Znf_AD"/>
</dbReference>
<keyword evidence="1" id="KW-0863">Zinc-finger</keyword>
<evidence type="ECO:0000256" key="2">
    <source>
        <dbReference type="PROSITE-ProRule" id="PRU01263"/>
    </source>
</evidence>
<dbReference type="EMBL" id="OB793021">
    <property type="protein sequence ID" value="CAD7425755.1"/>
    <property type="molecule type" value="Genomic_DNA"/>
</dbReference>
<dbReference type="SMART" id="SM00868">
    <property type="entry name" value="zf-AD"/>
    <property type="match status" value="1"/>
</dbReference>
<evidence type="ECO:0000259" key="5">
    <source>
        <dbReference type="PROSITE" id="PS51915"/>
    </source>
</evidence>
<feature type="compositionally biased region" description="Polar residues" evidence="3">
    <location>
        <begin position="173"/>
        <end position="183"/>
    </location>
</feature>
<evidence type="ECO:0000313" key="6">
    <source>
        <dbReference type="EMBL" id="CAD7425755.1"/>
    </source>
</evidence>
<dbReference type="Gene3D" id="3.30.160.60">
    <property type="entry name" value="Classic Zinc Finger"/>
    <property type="match status" value="1"/>
</dbReference>
<feature type="region of interest" description="Disordered" evidence="3">
    <location>
        <begin position="166"/>
        <end position="280"/>
    </location>
</feature>
<name>A0A7R9E3P4_9NEOP</name>
<dbReference type="PROSITE" id="PS00028">
    <property type="entry name" value="ZINC_FINGER_C2H2_1"/>
    <property type="match status" value="1"/>
</dbReference>
<gene>
    <name evidence="6" type="ORF">TMSB3V08_LOCUS2659</name>
</gene>
<dbReference type="SUPFAM" id="SSF57667">
    <property type="entry name" value="beta-beta-alpha zinc fingers"/>
    <property type="match status" value="1"/>
</dbReference>
<feature type="domain" description="C2H2-type" evidence="4">
    <location>
        <begin position="438"/>
        <end position="465"/>
    </location>
</feature>
<sequence length="523" mass="58202">MASEINEDLCRLCSSNEGIKMNIFEPEKNFIAKINFVLSIVIAKHDLLPKMLCHKCVFKLEEYCEFRQMCLSTDKFFRSKLPWPDDSSQQGTLLQENELTNTKSTSSFKGASSDGIVLNADYVNSRLGKTVATPLITDSSLLSQNNTNVRSTDKFILEVDDDEGRTKIDGETQKSAQAITSVEDSLPRYSRNKESSQQVKRKQDKQGNEDNQKKNFISASHTATPLDKVVRSASDKKSLNPALPLSYVNPDESNPRLDLVSNAGTQPMDKSKESSGVNVGTESWTLKGSQTFGTCITGAINEDSPERVPPSSTSNTQNETLVVDQKKSTQNNSLNNMIQNNNSALQQKPIFSNPLEREKDVSINQKVGSETQEVKFLVTNIPGACLIYTCETCERTFVSSESANAHQCGDDNISLSGEEVESQKGSSQQSFESETGNYLCNYCSKVFTRYVSLISHQEAHLQDLDDPSLESDDDDDDYVANRIHHGYNYDSSYSRKSPRIKSKKISKPKGRQRIRALSTSSDD</sequence>
<dbReference type="InterPro" id="IPR013087">
    <property type="entry name" value="Znf_C2H2_type"/>
</dbReference>
<feature type="compositionally biased region" description="Basic and acidic residues" evidence="3">
    <location>
        <begin position="204"/>
        <end position="213"/>
    </location>
</feature>